<reference evidence="2 3" key="1">
    <citation type="submission" date="2024-06" db="EMBL/GenBank/DDBJ databases">
        <title>The Natural Products Discovery Center: Release of the First 8490 Sequenced Strains for Exploring Actinobacteria Biosynthetic Diversity.</title>
        <authorList>
            <person name="Kalkreuter E."/>
            <person name="Kautsar S.A."/>
            <person name="Yang D."/>
            <person name="Bader C.D."/>
            <person name="Teijaro C.N."/>
            <person name="Fluegel L."/>
            <person name="Davis C.M."/>
            <person name="Simpson J.R."/>
            <person name="Lauterbach L."/>
            <person name="Steele A.D."/>
            <person name="Gui C."/>
            <person name="Meng S."/>
            <person name="Li G."/>
            <person name="Viehrig K."/>
            <person name="Ye F."/>
            <person name="Su P."/>
            <person name="Kiefer A.F."/>
            <person name="Nichols A."/>
            <person name="Cepeda A.J."/>
            <person name="Yan W."/>
            <person name="Fan B."/>
            <person name="Jiang Y."/>
            <person name="Adhikari A."/>
            <person name="Zheng C.-J."/>
            <person name="Schuster L."/>
            <person name="Cowan T.M."/>
            <person name="Smanski M.J."/>
            <person name="Chevrette M.G."/>
            <person name="De Carvalho L.P.S."/>
            <person name="Shen B."/>
        </authorList>
    </citation>
    <scope>NUCLEOTIDE SEQUENCE [LARGE SCALE GENOMIC DNA]</scope>
    <source>
        <strain evidence="2 3">NPDC048946</strain>
    </source>
</reference>
<dbReference type="EMBL" id="JBEZFP010000061">
    <property type="protein sequence ID" value="MEU8136356.1"/>
    <property type="molecule type" value="Genomic_DNA"/>
</dbReference>
<comment type="caution">
    <text evidence="2">The sequence shown here is derived from an EMBL/GenBank/DDBJ whole genome shotgun (WGS) entry which is preliminary data.</text>
</comment>
<feature type="region of interest" description="Disordered" evidence="1">
    <location>
        <begin position="157"/>
        <end position="259"/>
    </location>
</feature>
<dbReference type="RefSeq" id="WP_358356808.1">
    <property type="nucleotide sequence ID" value="NZ_JBEZFP010000061.1"/>
</dbReference>
<feature type="region of interest" description="Disordered" evidence="1">
    <location>
        <begin position="286"/>
        <end position="321"/>
    </location>
</feature>
<gene>
    <name evidence="2" type="ORF">AB0C36_22955</name>
</gene>
<evidence type="ECO:0000313" key="2">
    <source>
        <dbReference type="EMBL" id="MEU8136356.1"/>
    </source>
</evidence>
<dbReference type="Proteomes" id="UP001551482">
    <property type="component" value="Unassembled WGS sequence"/>
</dbReference>
<feature type="compositionally biased region" description="Basic and acidic residues" evidence="1">
    <location>
        <begin position="217"/>
        <end position="259"/>
    </location>
</feature>
<evidence type="ECO:0000256" key="1">
    <source>
        <dbReference type="SAM" id="MobiDB-lite"/>
    </source>
</evidence>
<protein>
    <recommendedName>
        <fullName evidence="4">Transposase</fullName>
    </recommendedName>
</protein>
<sequence length="321" mass="34405">MDLDTVADELYALTPGEFTAARNARAAEAVRAGDRPLGERIRALPKPTLAAWASNLLVRTRPDETGPLLELGEALRNAYLNVDAAQLRTLSARQRQVTAALAREARQLAASAGQPLGNQALQEVQDTLHAALADPDAAREWASGRLSRPLGAAGFPAVSPSAVTRPHATAGHAPEAAPAPVAEPGRKRATNTTTSTTKAASAPTDLDRARARRERRARADRVGKALREAEEAHEAAEESRSGQQERLDRTTAHQERAARRAADLATRLAAAQDELRDAETAVREARTDLKAADRAVHEAETRLRRARREAEAEEDPDGGDA</sequence>
<feature type="compositionally biased region" description="Low complexity" evidence="1">
    <location>
        <begin position="190"/>
        <end position="204"/>
    </location>
</feature>
<accession>A0ABV3DKZ1</accession>
<proteinExistence type="predicted"/>
<evidence type="ECO:0000313" key="3">
    <source>
        <dbReference type="Proteomes" id="UP001551482"/>
    </source>
</evidence>
<name>A0ABV3DKZ1_9ACTN</name>
<feature type="compositionally biased region" description="Basic and acidic residues" evidence="1">
    <location>
        <begin position="286"/>
        <end position="303"/>
    </location>
</feature>
<keyword evidence="3" id="KW-1185">Reference proteome</keyword>
<evidence type="ECO:0008006" key="4">
    <source>
        <dbReference type="Google" id="ProtNLM"/>
    </source>
</evidence>
<feature type="compositionally biased region" description="Low complexity" evidence="1">
    <location>
        <begin position="166"/>
        <end position="183"/>
    </location>
</feature>
<feature type="compositionally biased region" description="Acidic residues" evidence="1">
    <location>
        <begin position="311"/>
        <end position="321"/>
    </location>
</feature>
<organism evidence="2 3">
    <name type="scientific">Streptodolium elevatio</name>
    <dbReference type="NCBI Taxonomy" id="3157996"/>
    <lineage>
        <taxon>Bacteria</taxon>
        <taxon>Bacillati</taxon>
        <taxon>Actinomycetota</taxon>
        <taxon>Actinomycetes</taxon>
        <taxon>Kitasatosporales</taxon>
        <taxon>Streptomycetaceae</taxon>
        <taxon>Streptodolium</taxon>
    </lineage>
</organism>